<comment type="caution">
    <text evidence="1">The sequence shown here is derived from an EMBL/GenBank/DDBJ whole genome shotgun (WGS) entry which is preliminary data.</text>
</comment>
<proteinExistence type="predicted"/>
<gene>
    <name evidence="1" type="ORF">CQU01_25960</name>
</gene>
<organism evidence="1 2">
    <name type="scientific">Cerasibacillus quisquiliarum</name>
    <dbReference type="NCBI Taxonomy" id="227865"/>
    <lineage>
        <taxon>Bacteria</taxon>
        <taxon>Bacillati</taxon>
        <taxon>Bacillota</taxon>
        <taxon>Bacilli</taxon>
        <taxon>Bacillales</taxon>
        <taxon>Bacillaceae</taxon>
        <taxon>Cerasibacillus</taxon>
    </lineage>
</organism>
<dbReference type="RefSeq" id="WP_170226735.1">
    <property type="nucleotide sequence ID" value="NZ_BJXW01000039.1"/>
</dbReference>
<dbReference type="AlphaFoldDB" id="A0A511V364"/>
<evidence type="ECO:0000313" key="2">
    <source>
        <dbReference type="Proteomes" id="UP000321491"/>
    </source>
</evidence>
<keyword evidence="2" id="KW-1185">Reference proteome</keyword>
<sequence>MQVQDLMDCYCKAREVINFYCRYLEDSELTDDEKETLLDFITSTVTFSNKIRRALE</sequence>
<accession>A0A511V364</accession>
<evidence type="ECO:0000313" key="1">
    <source>
        <dbReference type="EMBL" id="GEN32358.1"/>
    </source>
</evidence>
<dbReference type="Proteomes" id="UP000321491">
    <property type="component" value="Unassembled WGS sequence"/>
</dbReference>
<name>A0A511V364_9BACI</name>
<protein>
    <submittedName>
        <fullName evidence="1">Uncharacterized protein</fullName>
    </submittedName>
</protein>
<dbReference type="EMBL" id="BJXW01000039">
    <property type="protein sequence ID" value="GEN32358.1"/>
    <property type="molecule type" value="Genomic_DNA"/>
</dbReference>
<reference evidence="1 2" key="1">
    <citation type="submission" date="2019-07" db="EMBL/GenBank/DDBJ databases">
        <title>Whole genome shotgun sequence of Cerasibacillus quisquiliarum NBRC 102429.</title>
        <authorList>
            <person name="Hosoyama A."/>
            <person name="Uohara A."/>
            <person name="Ohji S."/>
            <person name="Ichikawa N."/>
        </authorList>
    </citation>
    <scope>NUCLEOTIDE SEQUENCE [LARGE SCALE GENOMIC DNA]</scope>
    <source>
        <strain evidence="1 2">NBRC 102429</strain>
    </source>
</reference>